<dbReference type="Proteomes" id="UP000604473">
    <property type="component" value="Unassembled WGS sequence"/>
</dbReference>
<dbReference type="EMBL" id="JAESJJ010000033">
    <property type="protein sequence ID" value="MBL3610729.1"/>
    <property type="molecule type" value="Genomic_DNA"/>
</dbReference>
<dbReference type="KEGG" id="rsu:NHU_04274"/>
<organism evidence="1 3">
    <name type="scientific">Rhodovulum sulfidophilum</name>
    <name type="common">Rhodobacter sulfidophilus</name>
    <dbReference type="NCBI Taxonomy" id="35806"/>
    <lineage>
        <taxon>Bacteria</taxon>
        <taxon>Pseudomonadati</taxon>
        <taxon>Pseudomonadota</taxon>
        <taxon>Alphaproteobacteria</taxon>
        <taxon>Rhodobacterales</taxon>
        <taxon>Paracoccaceae</taxon>
        <taxon>Rhodovulum</taxon>
    </lineage>
</organism>
<reference evidence="1 3" key="1">
    <citation type="submission" date="2015-02" db="EMBL/GenBank/DDBJ databases">
        <title>Genome sequene of Rhodovulum sulfidophilum DSM 2351.</title>
        <authorList>
            <person name="Nagao N."/>
        </authorList>
    </citation>
    <scope>NUCLEOTIDE SEQUENCE [LARGE SCALE GENOMIC DNA]</scope>
    <source>
        <strain evidence="1 3">DSM 2351</strain>
    </source>
</reference>
<dbReference type="AlphaFoldDB" id="A0A0D6B8F3"/>
<name>A0A0D6B8F3_RHOSU</name>
<evidence type="ECO:0000313" key="3">
    <source>
        <dbReference type="Proteomes" id="UP000064912"/>
    </source>
</evidence>
<sequence>METAKVMDYARSLLAARGDKAQAEAAQKAAALEKDGRAEDARTWRAIESALREMRAPHQG</sequence>
<dbReference type="Proteomes" id="UP000064912">
    <property type="component" value="Chromosome"/>
</dbReference>
<dbReference type="eggNOG" id="ENOG5033CV1">
    <property type="taxonomic scope" value="Bacteria"/>
</dbReference>
<evidence type="ECO:0000313" key="4">
    <source>
        <dbReference type="Proteomes" id="UP000604473"/>
    </source>
</evidence>
<proteinExistence type="predicted"/>
<protein>
    <submittedName>
        <fullName evidence="1">Uncharacterized protein</fullName>
    </submittedName>
</protein>
<dbReference type="GeneID" id="93538420"/>
<dbReference type="EMBL" id="AP014800">
    <property type="protein sequence ID" value="BAQ71387.1"/>
    <property type="molecule type" value="Genomic_DNA"/>
</dbReference>
<evidence type="ECO:0000313" key="1">
    <source>
        <dbReference type="EMBL" id="BAQ71387.1"/>
    </source>
</evidence>
<gene>
    <name evidence="2" type="ORF">JMM60_18380</name>
    <name evidence="1" type="ORF">NHU_04274</name>
</gene>
<accession>A0A0D6B8F3</accession>
<keyword evidence="4" id="KW-1185">Reference proteome</keyword>
<dbReference type="RefSeq" id="WP_042458346.1">
    <property type="nucleotide sequence ID" value="NZ_CP015421.1"/>
</dbReference>
<reference evidence="2 4" key="2">
    <citation type="submission" date="2021-01" db="EMBL/GenBank/DDBJ databases">
        <title>Draft genomes of Rhodovulum sulfidophilum.</title>
        <authorList>
            <person name="Guzman M.S."/>
        </authorList>
    </citation>
    <scope>NUCLEOTIDE SEQUENCE [LARGE SCALE GENOMIC DNA]</scope>
    <source>
        <strain evidence="2 4">AB35</strain>
    </source>
</reference>
<dbReference type="PATRIC" id="fig|35806.4.peg.4371"/>
<evidence type="ECO:0000313" key="2">
    <source>
        <dbReference type="EMBL" id="MBL3610729.1"/>
    </source>
</evidence>